<gene>
    <name evidence="2" type="ORF">PVAP13_6NG350166</name>
</gene>
<organism evidence="2 3">
    <name type="scientific">Panicum virgatum</name>
    <name type="common">Blackwell switchgrass</name>
    <dbReference type="NCBI Taxonomy" id="38727"/>
    <lineage>
        <taxon>Eukaryota</taxon>
        <taxon>Viridiplantae</taxon>
        <taxon>Streptophyta</taxon>
        <taxon>Embryophyta</taxon>
        <taxon>Tracheophyta</taxon>
        <taxon>Spermatophyta</taxon>
        <taxon>Magnoliopsida</taxon>
        <taxon>Liliopsida</taxon>
        <taxon>Poales</taxon>
        <taxon>Poaceae</taxon>
        <taxon>PACMAD clade</taxon>
        <taxon>Panicoideae</taxon>
        <taxon>Panicodae</taxon>
        <taxon>Paniceae</taxon>
        <taxon>Panicinae</taxon>
        <taxon>Panicum</taxon>
        <taxon>Panicum sect. Hiantes</taxon>
    </lineage>
</organism>
<evidence type="ECO:0000256" key="1">
    <source>
        <dbReference type="SAM" id="MobiDB-lite"/>
    </source>
</evidence>
<feature type="compositionally biased region" description="Low complexity" evidence="1">
    <location>
        <begin position="30"/>
        <end position="41"/>
    </location>
</feature>
<sequence>MPRSTQARAPPPSHAPRRPELRLRAMLCLGPSSAPTGARSPRPAPRRPELCLRLRSAAKHLRPRSPTLPPPSPSASGPTRRRREAPPSPFRRAAAAEHLRPRSAYRASSVRRPSPPPRPRCAPSSRRGTASKWDGSVRSILRDRAVPNLERIFAPRNRSVPTLFIQT</sequence>
<feature type="region of interest" description="Disordered" evidence="1">
    <location>
        <begin position="27"/>
        <end position="135"/>
    </location>
</feature>
<name>A0A8T0R3Z8_PANVG</name>
<reference evidence="2" key="1">
    <citation type="submission" date="2020-05" db="EMBL/GenBank/DDBJ databases">
        <title>WGS assembly of Panicum virgatum.</title>
        <authorList>
            <person name="Lovell J.T."/>
            <person name="Jenkins J."/>
            <person name="Shu S."/>
            <person name="Juenger T.E."/>
            <person name="Schmutz J."/>
        </authorList>
    </citation>
    <scope>NUCLEOTIDE SEQUENCE</scope>
    <source>
        <strain evidence="2">AP13</strain>
    </source>
</reference>
<feature type="region of interest" description="Disordered" evidence="1">
    <location>
        <begin position="1"/>
        <end position="20"/>
    </location>
</feature>
<protein>
    <submittedName>
        <fullName evidence="2">Uncharacterized protein</fullName>
    </submittedName>
</protein>
<proteinExistence type="predicted"/>
<comment type="caution">
    <text evidence="2">The sequence shown here is derived from an EMBL/GenBank/DDBJ whole genome shotgun (WGS) entry which is preliminary data.</text>
</comment>
<dbReference type="AlphaFoldDB" id="A0A8T0R3Z8"/>
<dbReference type="EMBL" id="CM029048">
    <property type="protein sequence ID" value="KAG2579799.1"/>
    <property type="molecule type" value="Genomic_DNA"/>
</dbReference>
<accession>A0A8T0R3Z8</accession>
<dbReference type="Proteomes" id="UP000823388">
    <property type="component" value="Chromosome 6N"/>
</dbReference>
<feature type="compositionally biased region" description="Low complexity" evidence="1">
    <location>
        <begin position="102"/>
        <end position="112"/>
    </location>
</feature>
<keyword evidence="3" id="KW-1185">Reference proteome</keyword>
<evidence type="ECO:0000313" key="2">
    <source>
        <dbReference type="EMBL" id="KAG2579799.1"/>
    </source>
</evidence>
<evidence type="ECO:0000313" key="3">
    <source>
        <dbReference type="Proteomes" id="UP000823388"/>
    </source>
</evidence>